<keyword evidence="10" id="KW-0012">Acyltransferase</keyword>
<evidence type="ECO:0000256" key="5">
    <source>
        <dbReference type="ARBA" id="ARBA00022692"/>
    </source>
</evidence>
<accession>A0A9P1IUF0</accession>
<dbReference type="EMBL" id="CANHGI010000005">
    <property type="protein sequence ID" value="CAI5452343.1"/>
    <property type="molecule type" value="Genomic_DNA"/>
</dbReference>
<dbReference type="PANTHER" id="PTHR12317:SF71">
    <property type="entry name" value="ACYLTRANSFERASE"/>
    <property type="match status" value="1"/>
</dbReference>
<evidence type="ECO:0000256" key="3">
    <source>
        <dbReference type="ARBA" id="ARBA00022516"/>
    </source>
</evidence>
<dbReference type="PANTHER" id="PTHR12317">
    <property type="entry name" value="DIACYLGLYCEROL O-ACYLTRANSFERASE"/>
    <property type="match status" value="1"/>
</dbReference>
<dbReference type="CDD" id="cd07987">
    <property type="entry name" value="LPLAT_MGAT-like"/>
    <property type="match status" value="1"/>
</dbReference>
<dbReference type="EC" id="2.3.1.-" evidence="11"/>
<keyword evidence="3" id="KW-0444">Lipid biosynthesis</keyword>
<protein>
    <recommendedName>
        <fullName evidence="11">Acyltransferase</fullName>
        <ecNumber evidence="11">2.3.1.-</ecNumber>
    </recommendedName>
</protein>
<keyword evidence="6 11" id="KW-0256">Endoplasmic reticulum</keyword>
<keyword evidence="13" id="KW-1185">Reference proteome</keyword>
<keyword evidence="8" id="KW-0443">Lipid metabolism</keyword>
<sequence length="324" mass="37386">MKMISKPFPIFCATVFAVIWILGPFLSIGFSLWILFFSDFWPAGLLYLAWFWLDFEIEKRGARPKKLITENEFFKGFASYFPVNLVKTCKLPTNRKYIFGCHPHDLLSIGVFTNFATNATGFDKLFPGIRPFVMTLSSQFYFPIRRDLVASFNVVDSTKKSLKYLLSKTSTACCIVIGGAEESLEPAYTLILKNRKGFCKYALEFGADLVPVYNFGENEVYEKYETREDSWIRYWQMKMIDLIGFSAPIYRGVPIFGLYFLSIVPKAKPITTVVGKAIRVTQCNNPSQEQIDQLHSKYCEKLIELFEKHKKLHKIPKNVHLTIK</sequence>
<keyword evidence="5 11" id="KW-0812">Transmembrane</keyword>
<evidence type="ECO:0000313" key="13">
    <source>
        <dbReference type="Proteomes" id="UP001152747"/>
    </source>
</evidence>
<feature type="transmembrane region" description="Helical" evidence="11">
    <location>
        <begin position="7"/>
        <end position="26"/>
    </location>
</feature>
<proteinExistence type="inferred from homology"/>
<feature type="transmembrane region" description="Helical" evidence="11">
    <location>
        <begin position="242"/>
        <end position="261"/>
    </location>
</feature>
<evidence type="ECO:0000256" key="1">
    <source>
        <dbReference type="ARBA" id="ARBA00004477"/>
    </source>
</evidence>
<name>A0A9P1IUF0_9PELO</name>
<keyword evidence="9 11" id="KW-0472">Membrane</keyword>
<dbReference type="GO" id="GO:0005789">
    <property type="term" value="C:endoplasmic reticulum membrane"/>
    <property type="evidence" value="ECO:0007669"/>
    <property type="project" value="UniProtKB-SubCell"/>
</dbReference>
<keyword evidence="7 11" id="KW-1133">Transmembrane helix</keyword>
<evidence type="ECO:0000256" key="10">
    <source>
        <dbReference type="ARBA" id="ARBA00023315"/>
    </source>
</evidence>
<comment type="caution">
    <text evidence="12">The sequence shown here is derived from an EMBL/GenBank/DDBJ whole genome shotgun (WGS) entry which is preliminary data.</text>
</comment>
<comment type="subcellular location">
    <subcellularLocation>
        <location evidence="1 11">Endoplasmic reticulum membrane</location>
        <topology evidence="1 11">Multi-pass membrane protein</topology>
    </subcellularLocation>
</comment>
<organism evidence="12 13">
    <name type="scientific">Caenorhabditis angaria</name>
    <dbReference type="NCBI Taxonomy" id="860376"/>
    <lineage>
        <taxon>Eukaryota</taxon>
        <taxon>Metazoa</taxon>
        <taxon>Ecdysozoa</taxon>
        <taxon>Nematoda</taxon>
        <taxon>Chromadorea</taxon>
        <taxon>Rhabditida</taxon>
        <taxon>Rhabditina</taxon>
        <taxon>Rhabditomorpha</taxon>
        <taxon>Rhabditoidea</taxon>
        <taxon>Rhabditidae</taxon>
        <taxon>Peloderinae</taxon>
        <taxon>Caenorhabditis</taxon>
    </lineage>
</organism>
<evidence type="ECO:0000313" key="12">
    <source>
        <dbReference type="EMBL" id="CAI5452343.1"/>
    </source>
</evidence>
<dbReference type="Pfam" id="PF03982">
    <property type="entry name" value="DAGAT"/>
    <property type="match status" value="1"/>
</dbReference>
<dbReference type="OrthoDB" id="264532at2759"/>
<dbReference type="GO" id="GO:0004144">
    <property type="term" value="F:diacylglycerol O-acyltransferase activity"/>
    <property type="evidence" value="ECO:0007669"/>
    <property type="project" value="TreeGrafter"/>
</dbReference>
<evidence type="ECO:0000256" key="9">
    <source>
        <dbReference type="ARBA" id="ARBA00023136"/>
    </source>
</evidence>
<evidence type="ECO:0000256" key="6">
    <source>
        <dbReference type="ARBA" id="ARBA00022824"/>
    </source>
</evidence>
<dbReference type="GO" id="GO:0019432">
    <property type="term" value="P:triglyceride biosynthetic process"/>
    <property type="evidence" value="ECO:0007669"/>
    <property type="project" value="TreeGrafter"/>
</dbReference>
<dbReference type="Proteomes" id="UP001152747">
    <property type="component" value="Unassembled WGS sequence"/>
</dbReference>
<evidence type="ECO:0000256" key="7">
    <source>
        <dbReference type="ARBA" id="ARBA00022989"/>
    </source>
</evidence>
<dbReference type="InterPro" id="IPR007130">
    <property type="entry name" value="DAGAT"/>
</dbReference>
<gene>
    <name evidence="12" type="ORF">CAMP_LOCUS14980</name>
</gene>
<comment type="similarity">
    <text evidence="2 11">Belongs to the diacylglycerol acyltransferase family.</text>
</comment>
<evidence type="ECO:0000256" key="2">
    <source>
        <dbReference type="ARBA" id="ARBA00005420"/>
    </source>
</evidence>
<evidence type="ECO:0000256" key="11">
    <source>
        <dbReference type="RuleBase" id="RU367023"/>
    </source>
</evidence>
<evidence type="ECO:0000256" key="8">
    <source>
        <dbReference type="ARBA" id="ARBA00023098"/>
    </source>
</evidence>
<dbReference type="AlphaFoldDB" id="A0A9P1IUF0"/>
<evidence type="ECO:0000256" key="4">
    <source>
        <dbReference type="ARBA" id="ARBA00022679"/>
    </source>
</evidence>
<reference evidence="12" key="1">
    <citation type="submission" date="2022-11" db="EMBL/GenBank/DDBJ databases">
        <authorList>
            <person name="Kikuchi T."/>
        </authorList>
    </citation>
    <scope>NUCLEOTIDE SEQUENCE</scope>
    <source>
        <strain evidence="12">PS1010</strain>
    </source>
</reference>
<feature type="transmembrane region" description="Helical" evidence="11">
    <location>
        <begin position="32"/>
        <end position="53"/>
    </location>
</feature>
<keyword evidence="4 11" id="KW-0808">Transferase</keyword>